<organism evidence="1 2">
    <name type="scientific">Cytobacillus purgationiresistens</name>
    <dbReference type="NCBI Taxonomy" id="863449"/>
    <lineage>
        <taxon>Bacteria</taxon>
        <taxon>Bacillati</taxon>
        <taxon>Bacillota</taxon>
        <taxon>Bacilli</taxon>
        <taxon>Bacillales</taxon>
        <taxon>Bacillaceae</taxon>
        <taxon>Cytobacillus</taxon>
    </lineage>
</organism>
<protein>
    <submittedName>
        <fullName evidence="1">Uncharacterized protein</fullName>
    </submittedName>
</protein>
<name>A0ABU0AQM0_9BACI</name>
<accession>A0ABU0AQM0</accession>
<evidence type="ECO:0000313" key="2">
    <source>
        <dbReference type="Proteomes" id="UP001238088"/>
    </source>
</evidence>
<evidence type="ECO:0000313" key="1">
    <source>
        <dbReference type="EMBL" id="MDQ0272703.1"/>
    </source>
</evidence>
<proteinExistence type="predicted"/>
<dbReference type="Proteomes" id="UP001238088">
    <property type="component" value="Unassembled WGS sequence"/>
</dbReference>
<reference evidence="1 2" key="1">
    <citation type="submission" date="2023-07" db="EMBL/GenBank/DDBJ databases">
        <title>Genomic Encyclopedia of Type Strains, Phase IV (KMG-IV): sequencing the most valuable type-strain genomes for metagenomic binning, comparative biology and taxonomic classification.</title>
        <authorList>
            <person name="Goeker M."/>
        </authorList>
    </citation>
    <scope>NUCLEOTIDE SEQUENCE [LARGE SCALE GENOMIC DNA]</scope>
    <source>
        <strain evidence="1 2">DSM 23494</strain>
    </source>
</reference>
<gene>
    <name evidence="1" type="ORF">J2S17_004596</name>
</gene>
<comment type="caution">
    <text evidence="1">The sequence shown here is derived from an EMBL/GenBank/DDBJ whole genome shotgun (WGS) entry which is preliminary data.</text>
</comment>
<sequence>MKSNIEWNVEIVAKEYGPFIQDVLKAYNHPLIALDQLFYSYSKV</sequence>
<keyword evidence="2" id="KW-1185">Reference proteome</keyword>
<dbReference type="EMBL" id="JAUSUB010000027">
    <property type="protein sequence ID" value="MDQ0272703.1"/>
    <property type="molecule type" value="Genomic_DNA"/>
</dbReference>